<evidence type="ECO:0000313" key="2">
    <source>
        <dbReference type="Proteomes" id="UP000709437"/>
    </source>
</evidence>
<dbReference type="AlphaFoldDB" id="A0A9Q2ZS38"/>
<dbReference type="RefSeq" id="WP_214519427.1">
    <property type="nucleotide sequence ID" value="NZ_JAHEWX010000019.1"/>
</dbReference>
<evidence type="ECO:0000313" key="1">
    <source>
        <dbReference type="EMBL" id="MBT1542814.1"/>
    </source>
</evidence>
<proteinExistence type="predicted"/>
<dbReference type="GeneID" id="99622838"/>
<dbReference type="EMBL" id="JAHEWX010000019">
    <property type="protein sequence ID" value="MBT1542814.1"/>
    <property type="molecule type" value="Genomic_DNA"/>
</dbReference>
<dbReference type="Proteomes" id="UP000709437">
    <property type="component" value="Unassembled WGS sequence"/>
</dbReference>
<comment type="caution">
    <text evidence="1">The sequence shown here is derived from an EMBL/GenBank/DDBJ whole genome shotgun (WGS) entry which is preliminary data.</text>
</comment>
<accession>A0A9Q2ZS38</accession>
<reference evidence="1" key="1">
    <citation type="submission" date="2021-05" db="EMBL/GenBank/DDBJ databases">
        <title>Whole genome sequence of Curtobacterium flaccumfaciens pv. flaccumfaciens strain CFBP 3417.</title>
        <authorList>
            <person name="Osdaghi E."/>
            <person name="Taghouti G."/>
            <person name="Portier P."/>
            <person name="Fazliarab A."/>
            <person name="Taghavi S.M."/>
            <person name="Briand M."/>
            <person name="Le-Saux M."/>
            <person name="Jacques M.-A."/>
        </authorList>
    </citation>
    <scope>NUCLEOTIDE SEQUENCE</scope>
    <source>
        <strain evidence="1">CFBP 3417</strain>
    </source>
</reference>
<sequence>MNDQLRLVASEHEPLAAGTAQPVLTTPATVALGYAAVIGYAAEGAAFTAGATAVVGAYTVGRAAG</sequence>
<protein>
    <submittedName>
        <fullName evidence="1">Uncharacterized protein</fullName>
    </submittedName>
</protein>
<organism evidence="1 2">
    <name type="scientific">Curtobacterium flaccumfaciens pv. flaccumfaciens</name>
    <dbReference type="NCBI Taxonomy" id="138532"/>
    <lineage>
        <taxon>Bacteria</taxon>
        <taxon>Bacillati</taxon>
        <taxon>Actinomycetota</taxon>
        <taxon>Actinomycetes</taxon>
        <taxon>Micrococcales</taxon>
        <taxon>Microbacteriaceae</taxon>
        <taxon>Curtobacterium</taxon>
    </lineage>
</organism>
<gene>
    <name evidence="1" type="ORF">KK103_13670</name>
</gene>
<name>A0A9Q2ZS38_9MICO</name>